<keyword evidence="3" id="KW-1185">Reference proteome</keyword>
<reference evidence="2" key="1">
    <citation type="journal article" date="2019" name="Phytopathology">
        <title>A Novel Group of Rhizobium tumorigenes-Like Agrobacteria Associated with Crown Gall Disease of Rhododendron and Blueberry.</title>
        <authorList>
            <person name="Kuzmanovic N."/>
            <person name="Behrens P."/>
            <person name="Idczak E."/>
            <person name="Wagner S."/>
            <person name="Gotz M."/>
            <person name="Sproer C."/>
            <person name="Bunk B."/>
            <person name="Overmann J."/>
            <person name="Smalla K."/>
        </authorList>
    </citation>
    <scope>NUCLEOTIDE SEQUENCE</scope>
    <source>
        <strain evidence="2">Rho-6.2</strain>
    </source>
</reference>
<gene>
    <name evidence="2" type="ORF">PR018_02555</name>
</gene>
<evidence type="ECO:0000313" key="3">
    <source>
        <dbReference type="Proteomes" id="UP000318939"/>
    </source>
</evidence>
<evidence type="ECO:0000313" key="2">
    <source>
        <dbReference type="EMBL" id="WFS23428.1"/>
    </source>
</evidence>
<name>A0ABY8IID3_9HYPH</name>
<sequence length="70" mass="7543">MSNPHTETGGPYKSDRNFVSGRQAAQTQYAEGGNASYGSIRQEEDGEALQTQSADTLVMLQLASFEGRAM</sequence>
<feature type="region of interest" description="Disordered" evidence="1">
    <location>
        <begin position="1"/>
        <end position="52"/>
    </location>
</feature>
<evidence type="ECO:0000256" key="1">
    <source>
        <dbReference type="SAM" id="MobiDB-lite"/>
    </source>
</evidence>
<protein>
    <submittedName>
        <fullName evidence="2">Uncharacterized protein</fullName>
    </submittedName>
</protein>
<reference evidence="2" key="2">
    <citation type="journal article" date="2023" name="MicrobiologyOpen">
        <title>Genomics of the tumorigenes clade of the family Rhizobiaceae and description of Rhizobium rhododendri sp. nov.</title>
        <authorList>
            <person name="Kuzmanovic N."/>
            <person name="diCenzo G.C."/>
            <person name="Bunk B."/>
            <person name="Sproeer C."/>
            <person name="Fruehling A."/>
            <person name="Neumann-Schaal M."/>
            <person name="Overmann J."/>
            <person name="Smalla K."/>
        </authorList>
    </citation>
    <scope>NUCLEOTIDE SEQUENCE</scope>
    <source>
        <strain evidence="2">Rho-6.2</strain>
    </source>
</reference>
<organism evidence="2 3">
    <name type="scientific">Rhizobium rhododendri</name>
    <dbReference type="NCBI Taxonomy" id="2506430"/>
    <lineage>
        <taxon>Bacteria</taxon>
        <taxon>Pseudomonadati</taxon>
        <taxon>Pseudomonadota</taxon>
        <taxon>Alphaproteobacteria</taxon>
        <taxon>Hyphomicrobiales</taxon>
        <taxon>Rhizobiaceae</taxon>
        <taxon>Rhizobium/Agrobacterium group</taxon>
        <taxon>Rhizobium</taxon>
    </lineage>
</organism>
<dbReference type="Proteomes" id="UP000318939">
    <property type="component" value="Chromosome"/>
</dbReference>
<dbReference type="RefSeq" id="WP_142824249.1">
    <property type="nucleotide sequence ID" value="NZ_CP117267.1"/>
</dbReference>
<proteinExistence type="predicted"/>
<accession>A0ABY8IID3</accession>
<dbReference type="EMBL" id="CP117267">
    <property type="protein sequence ID" value="WFS23428.1"/>
    <property type="molecule type" value="Genomic_DNA"/>
</dbReference>